<dbReference type="Pfam" id="PF18044">
    <property type="entry name" value="zf-CCCH_4"/>
    <property type="match status" value="1"/>
</dbReference>
<name>A0A1Y1Z8C3_9FUNG</name>
<keyword evidence="8" id="KW-1185">Reference proteome</keyword>
<dbReference type="InterPro" id="IPR000571">
    <property type="entry name" value="Znf_CCCH"/>
</dbReference>
<dbReference type="Proteomes" id="UP000193498">
    <property type="component" value="Unassembled WGS sequence"/>
</dbReference>
<evidence type="ECO:0000313" key="8">
    <source>
        <dbReference type="Proteomes" id="UP000193498"/>
    </source>
</evidence>
<feature type="non-terminal residue" evidence="7">
    <location>
        <position position="1"/>
    </location>
</feature>
<gene>
    <name evidence="7" type="ORF">K493DRAFT_141772</name>
</gene>
<feature type="zinc finger region" description="C3H1-type" evidence="5">
    <location>
        <begin position="29"/>
        <end position="53"/>
    </location>
</feature>
<keyword evidence="4 5" id="KW-0862">Zinc</keyword>
<keyword evidence="1 5" id="KW-0479">Metal-binding</keyword>
<evidence type="ECO:0000313" key="7">
    <source>
        <dbReference type="EMBL" id="ORY06065.1"/>
    </source>
</evidence>
<dbReference type="GO" id="GO:0061630">
    <property type="term" value="F:ubiquitin protein ligase activity"/>
    <property type="evidence" value="ECO:0007669"/>
    <property type="project" value="InterPro"/>
</dbReference>
<dbReference type="PROSITE" id="PS50103">
    <property type="entry name" value="ZF_C3H1"/>
    <property type="match status" value="2"/>
</dbReference>
<proteinExistence type="predicted"/>
<evidence type="ECO:0000256" key="5">
    <source>
        <dbReference type="PROSITE-ProRule" id="PRU00723"/>
    </source>
</evidence>
<dbReference type="SUPFAM" id="SSF90229">
    <property type="entry name" value="CCCH zinc finger"/>
    <property type="match status" value="2"/>
</dbReference>
<accession>A0A1Y1Z8C3</accession>
<dbReference type="Pfam" id="PF00642">
    <property type="entry name" value="zf-CCCH"/>
    <property type="match status" value="1"/>
</dbReference>
<dbReference type="Gene3D" id="2.30.30.1190">
    <property type="match status" value="1"/>
</dbReference>
<dbReference type="GO" id="GO:0008270">
    <property type="term" value="F:zinc ion binding"/>
    <property type="evidence" value="ECO:0007669"/>
    <property type="project" value="UniProtKB-KW"/>
</dbReference>
<evidence type="ECO:0000256" key="3">
    <source>
        <dbReference type="ARBA" id="ARBA00022771"/>
    </source>
</evidence>
<feature type="domain" description="C3H1-type" evidence="6">
    <location>
        <begin position="5"/>
        <end position="27"/>
    </location>
</feature>
<dbReference type="AlphaFoldDB" id="A0A1Y1Z8C3"/>
<feature type="zinc finger region" description="C3H1-type" evidence="5">
    <location>
        <begin position="5"/>
        <end position="27"/>
    </location>
</feature>
<dbReference type="PANTHER" id="PTHR11224:SF10">
    <property type="entry name" value="IP09428P-RELATED"/>
    <property type="match status" value="1"/>
</dbReference>
<feature type="non-terminal residue" evidence="7">
    <location>
        <position position="53"/>
    </location>
</feature>
<comment type="caution">
    <text evidence="7">The sequence shown here is derived from an EMBL/GenBank/DDBJ whole genome shotgun (WGS) entry which is preliminary data.</text>
</comment>
<dbReference type="STRING" id="1314790.A0A1Y1Z8C3"/>
<dbReference type="InParanoid" id="A0A1Y1Z8C3"/>
<dbReference type="PANTHER" id="PTHR11224">
    <property type="entry name" value="MAKORIN-RELATED"/>
    <property type="match status" value="1"/>
</dbReference>
<dbReference type="SMART" id="SM00356">
    <property type="entry name" value="ZnF_C3H1"/>
    <property type="match status" value="2"/>
</dbReference>
<dbReference type="InterPro" id="IPR036855">
    <property type="entry name" value="Znf_CCCH_sf"/>
</dbReference>
<reference evidence="7 8" key="1">
    <citation type="submission" date="2016-07" db="EMBL/GenBank/DDBJ databases">
        <title>Pervasive Adenine N6-methylation of Active Genes in Fungi.</title>
        <authorList>
            <consortium name="DOE Joint Genome Institute"/>
            <person name="Mondo S.J."/>
            <person name="Dannebaum R.O."/>
            <person name="Kuo R.C."/>
            <person name="Labutti K."/>
            <person name="Haridas S."/>
            <person name="Kuo A."/>
            <person name="Salamov A."/>
            <person name="Ahrendt S.R."/>
            <person name="Lipzen A."/>
            <person name="Sullivan W."/>
            <person name="Andreopoulos W.B."/>
            <person name="Clum A."/>
            <person name="Lindquist E."/>
            <person name="Daum C."/>
            <person name="Ramamoorthy G.K."/>
            <person name="Gryganskyi A."/>
            <person name="Culley D."/>
            <person name="Magnuson J.K."/>
            <person name="James T.Y."/>
            <person name="O'Malley M.A."/>
            <person name="Stajich J.E."/>
            <person name="Spatafora J.W."/>
            <person name="Visel A."/>
            <person name="Grigoriev I.V."/>
        </authorList>
    </citation>
    <scope>NUCLEOTIDE SEQUENCE [LARGE SCALE GENOMIC DNA]</scope>
    <source>
        <strain evidence="7 8">CBS 931.73</strain>
    </source>
</reference>
<dbReference type="InterPro" id="IPR045072">
    <property type="entry name" value="MKRN-like"/>
</dbReference>
<sequence length="53" mass="5916">LLHVPCKFYKNGACNAGKNCVFSHSTQVNPEHSVCKYYLKGNCKFGNKCALLH</sequence>
<dbReference type="GO" id="GO:0000209">
    <property type="term" value="P:protein polyubiquitination"/>
    <property type="evidence" value="ECO:0007669"/>
    <property type="project" value="InterPro"/>
</dbReference>
<dbReference type="Gene3D" id="1.20.120.1350">
    <property type="entry name" value="Pneumovirus matrix protein 2 (M2), zinc-binding domain"/>
    <property type="match status" value="1"/>
</dbReference>
<protein>
    <recommendedName>
        <fullName evidence="6">C3H1-type domain-containing protein</fullName>
    </recommendedName>
</protein>
<dbReference type="EMBL" id="MCFE01000019">
    <property type="protein sequence ID" value="ORY06065.1"/>
    <property type="molecule type" value="Genomic_DNA"/>
</dbReference>
<keyword evidence="2" id="KW-0677">Repeat</keyword>
<evidence type="ECO:0000259" key="6">
    <source>
        <dbReference type="PROSITE" id="PS50103"/>
    </source>
</evidence>
<evidence type="ECO:0000256" key="2">
    <source>
        <dbReference type="ARBA" id="ARBA00022737"/>
    </source>
</evidence>
<evidence type="ECO:0000256" key="1">
    <source>
        <dbReference type="ARBA" id="ARBA00022723"/>
    </source>
</evidence>
<dbReference type="OrthoDB" id="411372at2759"/>
<keyword evidence="3 5" id="KW-0863">Zinc-finger</keyword>
<organism evidence="7 8">
    <name type="scientific">Basidiobolus meristosporus CBS 931.73</name>
    <dbReference type="NCBI Taxonomy" id="1314790"/>
    <lineage>
        <taxon>Eukaryota</taxon>
        <taxon>Fungi</taxon>
        <taxon>Fungi incertae sedis</taxon>
        <taxon>Zoopagomycota</taxon>
        <taxon>Entomophthoromycotina</taxon>
        <taxon>Basidiobolomycetes</taxon>
        <taxon>Basidiobolales</taxon>
        <taxon>Basidiobolaceae</taxon>
        <taxon>Basidiobolus</taxon>
    </lineage>
</organism>
<dbReference type="InterPro" id="IPR041367">
    <property type="entry name" value="Znf-CCCH_4"/>
</dbReference>
<evidence type="ECO:0000256" key="4">
    <source>
        <dbReference type="ARBA" id="ARBA00022833"/>
    </source>
</evidence>
<feature type="domain" description="C3H1-type" evidence="6">
    <location>
        <begin position="29"/>
        <end position="53"/>
    </location>
</feature>